<keyword evidence="4" id="KW-0153">Cholesterol metabolism</keyword>
<dbReference type="PANTHER" id="PTHR45727:SF2">
    <property type="entry name" value="NPC INTRACELLULAR CHOLESTEROL TRANSPORTER 1"/>
    <property type="match status" value="1"/>
</dbReference>
<dbReference type="InterPro" id="IPR004765">
    <property type="entry name" value="NPC1-like"/>
</dbReference>
<evidence type="ECO:0000256" key="3">
    <source>
        <dbReference type="ARBA" id="ARBA00022448"/>
    </source>
</evidence>
<dbReference type="SUPFAM" id="SSF82866">
    <property type="entry name" value="Multidrug efflux transporter AcrB transmembrane domain"/>
    <property type="match status" value="2"/>
</dbReference>
<evidence type="ECO:0000256" key="9">
    <source>
        <dbReference type="ARBA" id="ARBA00023098"/>
    </source>
</evidence>
<feature type="compositionally biased region" description="Basic and acidic residues" evidence="16">
    <location>
        <begin position="1293"/>
        <end position="1312"/>
    </location>
</feature>
<feature type="domain" description="SSD" evidence="18">
    <location>
        <begin position="627"/>
        <end position="792"/>
    </location>
</feature>
<keyword evidence="20" id="KW-1185">Reference proteome</keyword>
<keyword evidence="10 17" id="KW-0472">Membrane</keyword>
<feature type="transmembrane region" description="Helical" evidence="17">
    <location>
        <begin position="1138"/>
        <end position="1159"/>
    </location>
</feature>
<evidence type="ECO:0000256" key="11">
    <source>
        <dbReference type="ARBA" id="ARBA00023157"/>
    </source>
</evidence>
<keyword evidence="7 17" id="KW-1133">Transmembrane helix</keyword>
<evidence type="ECO:0000256" key="5">
    <source>
        <dbReference type="ARBA" id="ARBA00022692"/>
    </source>
</evidence>
<feature type="transmembrane region" description="Helical" evidence="17">
    <location>
        <begin position="1210"/>
        <end position="1230"/>
    </location>
</feature>
<evidence type="ECO:0000256" key="17">
    <source>
        <dbReference type="SAM" id="Phobius"/>
    </source>
</evidence>
<feature type="transmembrane region" description="Helical" evidence="17">
    <location>
        <begin position="839"/>
        <end position="858"/>
    </location>
</feature>
<feature type="region of interest" description="Disordered" evidence="16">
    <location>
        <begin position="1282"/>
        <end position="1312"/>
    </location>
</feature>
<keyword evidence="5 17" id="KW-0812">Transmembrane</keyword>
<comment type="catalytic activity">
    <reaction evidence="15">
        <text>cholesterol(in) = cholesterol(out)</text>
        <dbReference type="Rhea" id="RHEA:39747"/>
        <dbReference type="ChEBI" id="CHEBI:16113"/>
    </reaction>
</comment>
<accession>A0ABD0KEW3</accession>
<organism evidence="19 20">
    <name type="scientific">Batillaria attramentaria</name>
    <dbReference type="NCBI Taxonomy" id="370345"/>
    <lineage>
        <taxon>Eukaryota</taxon>
        <taxon>Metazoa</taxon>
        <taxon>Spiralia</taxon>
        <taxon>Lophotrochozoa</taxon>
        <taxon>Mollusca</taxon>
        <taxon>Gastropoda</taxon>
        <taxon>Caenogastropoda</taxon>
        <taxon>Sorbeoconcha</taxon>
        <taxon>Cerithioidea</taxon>
        <taxon>Batillariidae</taxon>
        <taxon>Batillaria</taxon>
    </lineage>
</organism>
<dbReference type="PROSITE" id="PS50156">
    <property type="entry name" value="SSD"/>
    <property type="match status" value="1"/>
</dbReference>
<dbReference type="InterPro" id="IPR032190">
    <property type="entry name" value="NPC1_N"/>
</dbReference>
<keyword evidence="14" id="KW-0753">Steroid metabolism</keyword>
<dbReference type="NCBIfam" id="TIGR00917">
    <property type="entry name" value="2A060601"/>
    <property type="match status" value="1"/>
</dbReference>
<evidence type="ECO:0000259" key="18">
    <source>
        <dbReference type="PROSITE" id="PS50156"/>
    </source>
</evidence>
<evidence type="ECO:0000256" key="6">
    <source>
        <dbReference type="ARBA" id="ARBA00022729"/>
    </source>
</evidence>
<feature type="transmembrane region" description="Helical" evidence="17">
    <location>
        <begin position="767"/>
        <end position="792"/>
    </location>
</feature>
<protein>
    <recommendedName>
        <fullName evidence="18">SSD domain-containing protein</fullName>
    </recommendedName>
</protein>
<dbReference type="FunFam" id="1.20.1640.10:FF:000010">
    <property type="entry name" value="NPC intracellular cholesterol transporter 1"/>
    <property type="match status" value="1"/>
</dbReference>
<dbReference type="Pfam" id="PF16414">
    <property type="entry name" value="NPC1_N"/>
    <property type="match status" value="1"/>
</dbReference>
<gene>
    <name evidence="19" type="ORF">BaRGS_00023105</name>
</gene>
<name>A0ABD0KEW3_9CAEN</name>
<evidence type="ECO:0000256" key="1">
    <source>
        <dbReference type="ARBA" id="ARBA00004127"/>
    </source>
</evidence>
<keyword evidence="6" id="KW-0732">Signal</keyword>
<feature type="transmembrane region" description="Helical" evidence="17">
    <location>
        <begin position="351"/>
        <end position="374"/>
    </location>
</feature>
<evidence type="ECO:0000256" key="10">
    <source>
        <dbReference type="ARBA" id="ARBA00023136"/>
    </source>
</evidence>
<evidence type="ECO:0000256" key="15">
    <source>
        <dbReference type="ARBA" id="ARBA00034049"/>
    </source>
</evidence>
<keyword evidence="11" id="KW-1015">Disulfide bond</keyword>
<feature type="transmembrane region" description="Helical" evidence="17">
    <location>
        <begin position="1113"/>
        <end position="1132"/>
    </location>
</feature>
<keyword evidence="13" id="KW-0325">Glycoprotein</keyword>
<comment type="subcellular location">
    <subcellularLocation>
        <location evidence="1">Endomembrane system</location>
        <topology evidence="1">Multi-pass membrane protein</topology>
    </subcellularLocation>
</comment>
<dbReference type="InterPro" id="IPR000731">
    <property type="entry name" value="SSD"/>
</dbReference>
<evidence type="ECO:0000313" key="19">
    <source>
        <dbReference type="EMBL" id="KAK7485656.1"/>
    </source>
</evidence>
<keyword evidence="9" id="KW-0443">Lipid metabolism</keyword>
<dbReference type="Pfam" id="PF22314">
    <property type="entry name" value="NPC1_MLD"/>
    <property type="match status" value="1"/>
</dbReference>
<feature type="transmembrane region" description="Helical" evidence="17">
    <location>
        <begin position="878"/>
        <end position="899"/>
    </location>
</feature>
<dbReference type="Proteomes" id="UP001519460">
    <property type="component" value="Unassembled WGS sequence"/>
</dbReference>
<dbReference type="EMBL" id="JACVVK020000191">
    <property type="protein sequence ID" value="KAK7485656.1"/>
    <property type="molecule type" value="Genomic_DNA"/>
</dbReference>
<feature type="transmembrane region" description="Helical" evidence="17">
    <location>
        <begin position="244"/>
        <end position="269"/>
    </location>
</feature>
<sequence length="1312" mass="146289">GEDGHCIWYGQCGQIEGKTVNCGYNGTAKPFNTTEASDLLKFWCPDIYTDRDTPVCCGDDQMHTIAKSMSVPKQALQRCPSCWNNFRNVYCYLTCAPNHSKFVYPQINEKNQVYQVNYTLTKDFAFGMFNSCRDVQMPSANMPAIGILCGHSVAECNATNWLDYMGDTGNGQTPFAINFTVTNTPFTLDNTTLTPMNATITPCWRGLTNDTAACSCQDCKMSCPPLPPIPPPPKPFTILHIDGYIFIMGCIYLAFLIIFGCYSICYNIIVQDSLRIDGRVGDLDEDAFTPGCFASSSNPLSQAERYQRKRAQLENISHSQLSFFEKVGAKLEKWLEKNFTRWGKFCARHPIAILVAGVLVALALAGGIFMFQVITDPVLLWSAPNSRARLEKNYFDSRFGPFYRTEQLIITRTGNHTPITHKLPPPAPSTETVQFSPIFDKEFLHQVLDLQLSIESLLAPHNGQNISLKDICFQPLAPDNQNCTIQSVLNYFQNSHETLDKEVWDEWHFFLHANYLDHLLQCVNAPAQVNDTSAFHGSCLGTYGGPVFPFTSLGGFEGNDYKKATALVITFVVNNHNVDEQNDKAKAWERGFIDFMKDYVKQQPNMSIAFSSERSIEDEIDRESNSDILTVLISYLIMFAYITIFLGQFNSVDRILIDSKVTVGLGGVVIVLLSVGASLGFFSYVGQPATLIIIEVIPFLVLAVGVDNIFILVQKFQRDKRHHGETLEDQVGRILGQAGPSMLLTSLSESIAFFLGALTDMPAVKIFSLYAAMAVLFNFLLQITCFIGLMTLDARRMEENRLDMACCVKGAKKDKSDKQEGLLFVIFRDCYTHFLMKEWVRPIVMVVFVGWFCASAAMTPKIEIGLDQALSMPKDSYVLNYFSNLTAYLSVGAPVYFVVKDGYNYTGPKGQNGICGGSGCPSNSLLSQVFTSSLRPNYSYIAHPATSWLDDYFSWLTPGGNPPCCRFNNITGDFCPSTSNDTDCVACDVHVIKNNRPDQEDFMKYLPWFLKDNPGLKCAKGGHAAYASAVQVKKNGSDVGATYFMTYHSILKTSADYINAIKEARRISKNISDTMKNKHLIVGDENPQLEEVFPYSIFYVFYEQYLTIVDDTLRNLGVCLAAILVVTFVLLGCDLYSALMVFVTICMIICDLLGLMYLWDISLNAVSLVNLIMAVGISVEFCSHVTRAFAVSTWPTRKERAKDALAHMGSSVLSGITLTKLGGIIVLAFSKSQLFQVFYFRMYLGIVVFGASHGLIFLPVMLSYIGPPVNKAKVYLQQEEDKLESSSTINDTRTPHDGGGDRPPPDYRSLRM</sequence>
<evidence type="ECO:0000256" key="13">
    <source>
        <dbReference type="ARBA" id="ARBA00023180"/>
    </source>
</evidence>
<evidence type="ECO:0000256" key="7">
    <source>
        <dbReference type="ARBA" id="ARBA00022989"/>
    </source>
</evidence>
<dbReference type="FunFam" id="1.20.1640.10:FF:000008">
    <property type="entry name" value="NPC intracellular cholesterol transporter 1"/>
    <property type="match status" value="1"/>
</dbReference>
<evidence type="ECO:0000313" key="20">
    <source>
        <dbReference type="Proteomes" id="UP001519460"/>
    </source>
</evidence>
<evidence type="ECO:0000256" key="14">
    <source>
        <dbReference type="ARBA" id="ARBA00023221"/>
    </source>
</evidence>
<evidence type="ECO:0000256" key="4">
    <source>
        <dbReference type="ARBA" id="ARBA00022548"/>
    </source>
</evidence>
<dbReference type="GO" id="GO:0012505">
    <property type="term" value="C:endomembrane system"/>
    <property type="evidence" value="ECO:0007669"/>
    <property type="project" value="UniProtKB-SubCell"/>
</dbReference>
<feature type="non-terminal residue" evidence="19">
    <location>
        <position position="1"/>
    </location>
</feature>
<dbReference type="Pfam" id="PF12349">
    <property type="entry name" value="Sterol-sensing"/>
    <property type="match status" value="1"/>
</dbReference>
<evidence type="ECO:0000256" key="8">
    <source>
        <dbReference type="ARBA" id="ARBA00023055"/>
    </source>
</evidence>
<feature type="transmembrane region" description="Helical" evidence="17">
    <location>
        <begin position="628"/>
        <end position="649"/>
    </location>
</feature>
<feature type="transmembrane region" description="Helical" evidence="17">
    <location>
        <begin position="661"/>
        <end position="685"/>
    </location>
</feature>
<feature type="transmembrane region" description="Helical" evidence="17">
    <location>
        <begin position="691"/>
        <end position="713"/>
    </location>
</feature>
<reference evidence="19 20" key="1">
    <citation type="journal article" date="2023" name="Sci. Data">
        <title>Genome assembly of the Korean intertidal mud-creeper Batillaria attramentaria.</title>
        <authorList>
            <person name="Patra A.K."/>
            <person name="Ho P.T."/>
            <person name="Jun S."/>
            <person name="Lee S.J."/>
            <person name="Kim Y."/>
            <person name="Won Y.J."/>
        </authorList>
    </citation>
    <scope>NUCLEOTIDE SEQUENCE [LARGE SCALE GENOMIC DNA]</scope>
    <source>
        <strain evidence="19">Wonlab-2016</strain>
    </source>
</reference>
<dbReference type="InterPro" id="IPR053958">
    <property type="entry name" value="HMGCR/SNAP/NPC1-like_SSD"/>
</dbReference>
<proteinExistence type="inferred from homology"/>
<dbReference type="GO" id="GO:0030301">
    <property type="term" value="P:cholesterol transport"/>
    <property type="evidence" value="ECO:0007669"/>
    <property type="project" value="UniProtKB-ARBA"/>
</dbReference>
<feature type="transmembrane region" description="Helical" evidence="17">
    <location>
        <begin position="734"/>
        <end position="755"/>
    </location>
</feature>
<feature type="transmembrane region" description="Helical" evidence="17">
    <location>
        <begin position="1242"/>
        <end position="1265"/>
    </location>
</feature>
<dbReference type="PANTHER" id="PTHR45727">
    <property type="entry name" value="NPC INTRACELLULAR CHOLESTEROL TRANSPORTER 1"/>
    <property type="match status" value="1"/>
</dbReference>
<dbReference type="InterPro" id="IPR053956">
    <property type="entry name" value="NPC1_MLD"/>
</dbReference>
<keyword evidence="8" id="KW-0445">Lipid transport</keyword>
<evidence type="ECO:0000256" key="16">
    <source>
        <dbReference type="SAM" id="MobiDB-lite"/>
    </source>
</evidence>
<dbReference type="GO" id="GO:0008203">
    <property type="term" value="P:cholesterol metabolic process"/>
    <property type="evidence" value="ECO:0007669"/>
    <property type="project" value="UniProtKB-KW"/>
</dbReference>
<evidence type="ECO:0000256" key="2">
    <source>
        <dbReference type="ARBA" id="ARBA00005585"/>
    </source>
</evidence>
<comment type="caution">
    <text evidence="19">The sequence shown here is derived from an EMBL/GenBank/DDBJ whole genome shotgun (WGS) entry which is preliminary data.</text>
</comment>
<dbReference type="Gene3D" id="1.20.1640.10">
    <property type="entry name" value="Multidrug efflux transporter AcrB transmembrane domain"/>
    <property type="match status" value="2"/>
</dbReference>
<keyword evidence="3" id="KW-0813">Transport</keyword>
<feature type="transmembrane region" description="Helical" evidence="17">
    <location>
        <begin position="1171"/>
        <end position="1190"/>
    </location>
</feature>
<evidence type="ECO:0000256" key="12">
    <source>
        <dbReference type="ARBA" id="ARBA00023166"/>
    </source>
</evidence>
<comment type="similarity">
    <text evidence="2">Belongs to the patched family.</text>
</comment>
<keyword evidence="12" id="KW-1207">Sterol metabolism</keyword>